<name>A0ACB8DM25_DERSI</name>
<reference evidence="1" key="1">
    <citation type="submission" date="2020-05" db="EMBL/GenBank/DDBJ databases">
        <title>Large-scale comparative analyses of tick genomes elucidate their genetic diversity and vector capacities.</title>
        <authorList>
            <person name="Jia N."/>
            <person name="Wang J."/>
            <person name="Shi W."/>
            <person name="Du L."/>
            <person name="Sun Y."/>
            <person name="Zhan W."/>
            <person name="Jiang J."/>
            <person name="Wang Q."/>
            <person name="Zhang B."/>
            <person name="Ji P."/>
            <person name="Sakyi L.B."/>
            <person name="Cui X."/>
            <person name="Yuan T."/>
            <person name="Jiang B."/>
            <person name="Yang W."/>
            <person name="Lam T.T.-Y."/>
            <person name="Chang Q."/>
            <person name="Ding S."/>
            <person name="Wang X."/>
            <person name="Zhu J."/>
            <person name="Ruan X."/>
            <person name="Zhao L."/>
            <person name="Wei J."/>
            <person name="Que T."/>
            <person name="Du C."/>
            <person name="Cheng J."/>
            <person name="Dai P."/>
            <person name="Han X."/>
            <person name="Huang E."/>
            <person name="Gao Y."/>
            <person name="Liu J."/>
            <person name="Shao H."/>
            <person name="Ye R."/>
            <person name="Li L."/>
            <person name="Wei W."/>
            <person name="Wang X."/>
            <person name="Wang C."/>
            <person name="Yang T."/>
            <person name="Huo Q."/>
            <person name="Li W."/>
            <person name="Guo W."/>
            <person name="Chen H."/>
            <person name="Zhou L."/>
            <person name="Ni X."/>
            <person name="Tian J."/>
            <person name="Zhou Y."/>
            <person name="Sheng Y."/>
            <person name="Liu T."/>
            <person name="Pan Y."/>
            <person name="Xia L."/>
            <person name="Li J."/>
            <person name="Zhao F."/>
            <person name="Cao W."/>
        </authorList>
    </citation>
    <scope>NUCLEOTIDE SEQUENCE</scope>
    <source>
        <strain evidence="1">Dsil-2018</strain>
    </source>
</reference>
<dbReference type="EMBL" id="CM023479">
    <property type="protein sequence ID" value="KAH7973503.1"/>
    <property type="molecule type" value="Genomic_DNA"/>
</dbReference>
<accession>A0ACB8DM25</accession>
<evidence type="ECO:0000313" key="2">
    <source>
        <dbReference type="Proteomes" id="UP000821865"/>
    </source>
</evidence>
<sequence length="181" mass="20792">MAPLALQFNTKKSAVIAFSGPEAPGLLTIPCGGLLPQATEYRYLGVNFSAQQDYTANHEKHLRRTSKRASQILRRKCLWGFNRFTMVRELWKTVHVPALTFANAVVCPTAQTREWLERSQYAVARLAPGKRGSPGDLSWSRFEAREARGNLAYEGRLHLMQPHRWARRMFDCLHRNIIRTR</sequence>
<evidence type="ECO:0000313" key="1">
    <source>
        <dbReference type="EMBL" id="KAH7973503.1"/>
    </source>
</evidence>
<comment type="caution">
    <text evidence="1">The sequence shown here is derived from an EMBL/GenBank/DDBJ whole genome shotgun (WGS) entry which is preliminary data.</text>
</comment>
<dbReference type="Proteomes" id="UP000821865">
    <property type="component" value="Chromosome 10"/>
</dbReference>
<proteinExistence type="predicted"/>
<protein>
    <submittedName>
        <fullName evidence="1">Uncharacterized protein</fullName>
    </submittedName>
</protein>
<keyword evidence="2" id="KW-1185">Reference proteome</keyword>
<organism evidence="1 2">
    <name type="scientific">Dermacentor silvarum</name>
    <name type="common">Tick</name>
    <dbReference type="NCBI Taxonomy" id="543639"/>
    <lineage>
        <taxon>Eukaryota</taxon>
        <taxon>Metazoa</taxon>
        <taxon>Ecdysozoa</taxon>
        <taxon>Arthropoda</taxon>
        <taxon>Chelicerata</taxon>
        <taxon>Arachnida</taxon>
        <taxon>Acari</taxon>
        <taxon>Parasitiformes</taxon>
        <taxon>Ixodida</taxon>
        <taxon>Ixodoidea</taxon>
        <taxon>Ixodidae</taxon>
        <taxon>Rhipicephalinae</taxon>
        <taxon>Dermacentor</taxon>
    </lineage>
</organism>
<gene>
    <name evidence="1" type="ORF">HPB49_001820</name>
</gene>